<dbReference type="EMBL" id="VSSQ01097362">
    <property type="protein sequence ID" value="MPN40754.1"/>
    <property type="molecule type" value="Genomic_DNA"/>
</dbReference>
<name>A0A645HX34_9ZZZZ</name>
<comment type="caution">
    <text evidence="2">The sequence shown here is derived from an EMBL/GenBank/DDBJ whole genome shotgun (WGS) entry which is preliminary data.</text>
</comment>
<feature type="domain" description="HTH cro/C1-type" evidence="1">
    <location>
        <begin position="4"/>
        <end position="57"/>
    </location>
</feature>
<organism evidence="2">
    <name type="scientific">bioreactor metagenome</name>
    <dbReference type="NCBI Taxonomy" id="1076179"/>
    <lineage>
        <taxon>unclassified sequences</taxon>
        <taxon>metagenomes</taxon>
        <taxon>ecological metagenomes</taxon>
    </lineage>
</organism>
<dbReference type="InterPro" id="IPR001387">
    <property type="entry name" value="Cro/C1-type_HTH"/>
</dbReference>
<sequence length="61" mass="7163">MTKLKLKRIELKWKLRQVAELLNVTPQTVQQMERHGVRKPVTAKRYAAALSCKPEEILEFD</sequence>
<dbReference type="Pfam" id="PF01381">
    <property type="entry name" value="HTH_3"/>
    <property type="match status" value="1"/>
</dbReference>
<protein>
    <recommendedName>
        <fullName evidence="1">HTH cro/C1-type domain-containing protein</fullName>
    </recommendedName>
</protein>
<dbReference type="PROSITE" id="PS50943">
    <property type="entry name" value="HTH_CROC1"/>
    <property type="match status" value="1"/>
</dbReference>
<dbReference type="InterPro" id="IPR010982">
    <property type="entry name" value="Lambda_DNA-bd_dom_sf"/>
</dbReference>
<dbReference type="SMART" id="SM00530">
    <property type="entry name" value="HTH_XRE"/>
    <property type="match status" value="1"/>
</dbReference>
<reference evidence="2" key="1">
    <citation type="submission" date="2019-08" db="EMBL/GenBank/DDBJ databases">
        <authorList>
            <person name="Kucharzyk K."/>
            <person name="Murdoch R.W."/>
            <person name="Higgins S."/>
            <person name="Loffler F."/>
        </authorList>
    </citation>
    <scope>NUCLEOTIDE SEQUENCE</scope>
</reference>
<dbReference type="GO" id="GO:0003677">
    <property type="term" value="F:DNA binding"/>
    <property type="evidence" value="ECO:0007669"/>
    <property type="project" value="InterPro"/>
</dbReference>
<dbReference type="CDD" id="cd00093">
    <property type="entry name" value="HTH_XRE"/>
    <property type="match status" value="1"/>
</dbReference>
<dbReference type="Gene3D" id="1.10.260.40">
    <property type="entry name" value="lambda repressor-like DNA-binding domains"/>
    <property type="match status" value="1"/>
</dbReference>
<proteinExistence type="predicted"/>
<gene>
    <name evidence="2" type="ORF">SDC9_188293</name>
</gene>
<dbReference type="SUPFAM" id="SSF47413">
    <property type="entry name" value="lambda repressor-like DNA-binding domains"/>
    <property type="match status" value="1"/>
</dbReference>
<accession>A0A645HX34</accession>
<evidence type="ECO:0000313" key="2">
    <source>
        <dbReference type="EMBL" id="MPN40754.1"/>
    </source>
</evidence>
<evidence type="ECO:0000259" key="1">
    <source>
        <dbReference type="PROSITE" id="PS50943"/>
    </source>
</evidence>
<dbReference type="AlphaFoldDB" id="A0A645HX34"/>